<keyword evidence="6" id="KW-0597">Phosphoprotein</keyword>
<gene>
    <name evidence="17" type="ORF">AAP_05887</name>
</gene>
<feature type="compositionally biased region" description="Basic and acidic residues" evidence="14">
    <location>
        <begin position="584"/>
        <end position="621"/>
    </location>
</feature>
<feature type="compositionally biased region" description="Basic residues" evidence="14">
    <location>
        <begin position="849"/>
        <end position="873"/>
    </location>
</feature>
<dbReference type="InterPro" id="IPR003595">
    <property type="entry name" value="Tyr_Pase_cat"/>
</dbReference>
<dbReference type="GO" id="GO:0000278">
    <property type="term" value="P:mitotic cell cycle"/>
    <property type="evidence" value="ECO:0007669"/>
    <property type="project" value="UniProtKB-ARBA"/>
</dbReference>
<comment type="similarity">
    <text evidence="3">Belongs to the protein-tyrosine phosphatase family. Non-receptor class CDC14 subfamily.</text>
</comment>
<comment type="subcellular location">
    <subcellularLocation>
        <location evidence="2">Cytoplasm</location>
    </subcellularLocation>
    <subcellularLocation>
        <location evidence="1">Nucleus</location>
    </subcellularLocation>
</comment>
<keyword evidence="8" id="KW-0498">Mitosis</keyword>
<evidence type="ECO:0000256" key="1">
    <source>
        <dbReference type="ARBA" id="ARBA00004123"/>
    </source>
</evidence>
<feature type="compositionally biased region" description="Basic and acidic residues" evidence="14">
    <location>
        <begin position="907"/>
        <end position="922"/>
    </location>
</feature>
<keyword evidence="18" id="KW-1185">Reference proteome</keyword>
<keyword evidence="7" id="KW-0132">Cell division</keyword>
<protein>
    <recommendedName>
        <fullName evidence="4">protein-tyrosine-phosphatase</fullName>
        <ecNumber evidence="4">3.1.3.48</ecNumber>
    </recommendedName>
</protein>
<evidence type="ECO:0000256" key="6">
    <source>
        <dbReference type="ARBA" id="ARBA00022553"/>
    </source>
</evidence>
<evidence type="ECO:0000259" key="16">
    <source>
        <dbReference type="PROSITE" id="PS50056"/>
    </source>
</evidence>
<feature type="compositionally biased region" description="Low complexity" evidence="14">
    <location>
        <begin position="789"/>
        <end position="841"/>
    </location>
</feature>
<dbReference type="SMART" id="SM00195">
    <property type="entry name" value="DSPc"/>
    <property type="match status" value="1"/>
</dbReference>
<feature type="region of interest" description="Disordered" evidence="14">
    <location>
        <begin position="459"/>
        <end position="934"/>
    </location>
</feature>
<keyword evidence="9" id="KW-0378">Hydrolase</keyword>
<evidence type="ECO:0000256" key="14">
    <source>
        <dbReference type="SAM" id="MobiDB-lite"/>
    </source>
</evidence>
<dbReference type="SMART" id="SM00404">
    <property type="entry name" value="PTPc_motif"/>
    <property type="match status" value="1"/>
</dbReference>
<dbReference type="GO" id="GO:0004725">
    <property type="term" value="F:protein tyrosine phosphatase activity"/>
    <property type="evidence" value="ECO:0007669"/>
    <property type="project" value="UniProtKB-EC"/>
</dbReference>
<evidence type="ECO:0000256" key="13">
    <source>
        <dbReference type="ARBA" id="ARBA00023306"/>
    </source>
</evidence>
<dbReference type="SUPFAM" id="SSF52799">
    <property type="entry name" value="(Phosphotyrosine protein) phosphatases II"/>
    <property type="match status" value="2"/>
</dbReference>
<evidence type="ECO:0000256" key="9">
    <source>
        <dbReference type="ARBA" id="ARBA00022801"/>
    </source>
</evidence>
<evidence type="ECO:0000313" key="17">
    <source>
        <dbReference type="EMBL" id="KZZ87132.1"/>
    </source>
</evidence>
<dbReference type="GO" id="GO:0005816">
    <property type="term" value="C:spindle pole body"/>
    <property type="evidence" value="ECO:0007669"/>
    <property type="project" value="UniProtKB-ARBA"/>
</dbReference>
<dbReference type="GO" id="GO:0005730">
    <property type="term" value="C:nucleolus"/>
    <property type="evidence" value="ECO:0007669"/>
    <property type="project" value="UniProtKB-ARBA"/>
</dbReference>
<dbReference type="InterPro" id="IPR029021">
    <property type="entry name" value="Prot-tyrosine_phosphatase-like"/>
</dbReference>
<feature type="compositionally biased region" description="Low complexity" evidence="14">
    <location>
        <begin position="644"/>
        <end position="665"/>
    </location>
</feature>
<dbReference type="Pfam" id="PF14671">
    <property type="entry name" value="DSPn"/>
    <property type="match status" value="1"/>
</dbReference>
<sequence>MNSIAHPCFDPIEYIQDRLYLAAYDRPPSSSPSSLRTTLKKSRSSQQQQQQQQQSTNPHSNPPVYFTVDDTLLYNAFHADFGPLHIAHLYRFAVQFHEILADPANNNRIVVFYSKPDARSRANAACLVACYMVLIQSWPPHLALAPIAQADPPYMPFRDAGYSQADFVLGIQDVVYGVWKAKEEGLCGLREFDLEEYELYERVDMGDFNWITPNFIAFASPQLPHHSVAPIPRNSPAYASLPSSISSVVASHLPLPMKNVLVHFKERDVGLVVRLNSELYCPTYFSALGIQHLDMIFEDGTCPPLPLVKKFISLAHEMITKHNKNIAVHCKAGLGRTGCLIGAYLIYRHGFTANEVISYMRFMRPGMVVGPQQHWLHLNQGTFREWWIEDAVREKVMAQMAATNVANAVPITPARGMKQRLVVLTPTAEEKAAMRNGATTPSTRRPALGEIDNEVIAPAASAQDEFDDEPQTAVPSPTRQYNEDYLPAPTPGQPRKTHRRDSRNHPYARAVSGSLAPRSEELTASGRRRKVSSSMAYLASQGGSPSPRSPASPGSPGSPSPSTMTGGGSPRIPEQDEQDLEDSEKERERERERQKERERERVRVRILERERESKNLNREKAGDDEEVKMQMLAAVKARRVRGMSTRSQQQYQHHHTSSSQSSISRGTGGVNVRSAVAAITAASASSTSQGSTPPPQGTSTNTATAANSSNMHENNNNNNGDSNEPSNWTTSGTGSGSMSRGSVSTISSSSAGGSTVSTSASASISVSASADGSIAAAAPNSAKIRSPTPQQQQSQSQSQSQQQSQQQPQQSPIRPSGTATASTAPSATASATTATTTANATNVLGMSKVRTRRAVHYHHHHHSGHHGHGHGHHAYYDEGRGNTVRSDGKGVRKISGRVGSNGSAGGKGDKGDRDRESKEREVVPGSVGVVAGGN</sequence>
<comment type="caution">
    <text evidence="17">The sequence shown here is derived from an EMBL/GenBank/DDBJ whole genome shotgun (WGS) entry which is preliminary data.</text>
</comment>
<dbReference type="FunFam" id="3.90.190.10:FF:000073">
    <property type="entry name" value="Tyrosine-protein phosphatase CDC14"/>
    <property type="match status" value="1"/>
</dbReference>
<feature type="compositionally biased region" description="Low complexity" evidence="14">
    <location>
        <begin position="923"/>
        <end position="934"/>
    </location>
</feature>
<dbReference type="PROSITE" id="PS00383">
    <property type="entry name" value="TYR_PHOSPHATASE_1"/>
    <property type="match status" value="1"/>
</dbReference>
<reference evidence="17 18" key="1">
    <citation type="journal article" date="2016" name="Genome Biol. Evol.">
        <title>Divergent and convergent evolution of fungal pathogenicity.</title>
        <authorList>
            <person name="Shang Y."/>
            <person name="Xiao G."/>
            <person name="Zheng P."/>
            <person name="Cen K."/>
            <person name="Zhan S."/>
            <person name="Wang C."/>
        </authorList>
    </citation>
    <scope>NUCLEOTIDE SEQUENCE [LARGE SCALE GENOMIC DNA]</scope>
    <source>
        <strain evidence="17 18">ARSEF 7405</strain>
    </source>
</reference>
<evidence type="ECO:0000259" key="15">
    <source>
        <dbReference type="PROSITE" id="PS50054"/>
    </source>
</evidence>
<name>A0A162ICN8_9EURO</name>
<evidence type="ECO:0000256" key="4">
    <source>
        <dbReference type="ARBA" id="ARBA00013064"/>
    </source>
</evidence>
<evidence type="ECO:0000256" key="12">
    <source>
        <dbReference type="ARBA" id="ARBA00023254"/>
    </source>
</evidence>
<dbReference type="FunFam" id="3.90.190.10:FF:000038">
    <property type="entry name" value="Tyrosine-protein phosphatase CDC14"/>
    <property type="match status" value="1"/>
</dbReference>
<feature type="compositionally biased region" description="Low complexity" evidence="14">
    <location>
        <begin position="26"/>
        <end position="37"/>
    </location>
</feature>
<feature type="domain" description="Tyrosine specific protein phosphatases" evidence="16">
    <location>
        <begin position="309"/>
        <end position="375"/>
    </location>
</feature>
<evidence type="ECO:0000256" key="7">
    <source>
        <dbReference type="ARBA" id="ARBA00022618"/>
    </source>
</evidence>
<keyword evidence="13" id="KW-0131">Cell cycle</keyword>
<dbReference type="Proteomes" id="UP000242877">
    <property type="component" value="Unassembled WGS sequence"/>
</dbReference>
<evidence type="ECO:0000256" key="2">
    <source>
        <dbReference type="ARBA" id="ARBA00004496"/>
    </source>
</evidence>
<dbReference type="InterPro" id="IPR000387">
    <property type="entry name" value="Tyr_Pase_dom"/>
</dbReference>
<dbReference type="PROSITE" id="PS50054">
    <property type="entry name" value="TYR_PHOSPHATASE_DUAL"/>
    <property type="match status" value="1"/>
</dbReference>
<accession>A0A162ICN8</accession>
<evidence type="ECO:0000256" key="5">
    <source>
        <dbReference type="ARBA" id="ARBA00022490"/>
    </source>
</evidence>
<dbReference type="InterPro" id="IPR020422">
    <property type="entry name" value="TYR_PHOSPHATASE_DUAL_dom"/>
</dbReference>
<dbReference type="InterPro" id="IPR050561">
    <property type="entry name" value="PTP"/>
</dbReference>
<dbReference type="Gene3D" id="3.90.190.10">
    <property type="entry name" value="Protein tyrosine phosphatase superfamily"/>
    <property type="match status" value="2"/>
</dbReference>
<evidence type="ECO:0000256" key="11">
    <source>
        <dbReference type="ARBA" id="ARBA00023242"/>
    </source>
</evidence>
<dbReference type="GO" id="GO:0051321">
    <property type="term" value="P:meiotic cell cycle"/>
    <property type="evidence" value="ECO:0007669"/>
    <property type="project" value="UniProtKB-KW"/>
</dbReference>
<feature type="compositionally biased region" description="Low complexity" evidence="14">
    <location>
        <begin position="674"/>
        <end position="778"/>
    </location>
</feature>
<dbReference type="AlphaFoldDB" id="A0A162ICN8"/>
<dbReference type="VEuPathDB" id="FungiDB:AAP_05887"/>
<dbReference type="GO" id="GO:0033554">
    <property type="term" value="P:cellular response to stress"/>
    <property type="evidence" value="ECO:0007669"/>
    <property type="project" value="UniProtKB-ARBA"/>
</dbReference>
<feature type="compositionally biased region" description="Basic and acidic residues" evidence="14">
    <location>
        <begin position="874"/>
        <end position="890"/>
    </location>
</feature>
<evidence type="ECO:0000256" key="3">
    <source>
        <dbReference type="ARBA" id="ARBA00007315"/>
    </source>
</evidence>
<dbReference type="PANTHER" id="PTHR23339">
    <property type="entry name" value="TYROSINE SPECIFIC PROTEIN PHOSPHATASE AND DUAL SPECIFICITY PROTEIN PHOSPHATASE"/>
    <property type="match status" value="1"/>
</dbReference>
<proteinExistence type="inferred from homology"/>
<keyword evidence="12" id="KW-0469">Meiosis</keyword>
<keyword evidence="11" id="KW-0539">Nucleus</keyword>
<feature type="compositionally biased region" description="Low complexity" evidence="14">
    <location>
        <begin position="540"/>
        <end position="564"/>
    </location>
</feature>
<dbReference type="OrthoDB" id="5632at2759"/>
<dbReference type="EC" id="3.1.3.48" evidence="4"/>
<dbReference type="EMBL" id="AZGZ01000038">
    <property type="protein sequence ID" value="KZZ87132.1"/>
    <property type="molecule type" value="Genomic_DNA"/>
</dbReference>
<dbReference type="GO" id="GO:0051301">
    <property type="term" value="P:cell division"/>
    <property type="evidence" value="ECO:0007669"/>
    <property type="project" value="UniProtKB-KW"/>
</dbReference>
<evidence type="ECO:0000256" key="10">
    <source>
        <dbReference type="ARBA" id="ARBA00022912"/>
    </source>
</evidence>
<feature type="region of interest" description="Disordered" evidence="14">
    <location>
        <begin position="26"/>
        <end position="62"/>
    </location>
</feature>
<dbReference type="InterPro" id="IPR000340">
    <property type="entry name" value="Dual-sp_phosphatase_cat-dom"/>
</dbReference>
<feature type="domain" description="Tyrosine-protein phosphatase" evidence="15">
    <location>
        <begin position="241"/>
        <end position="389"/>
    </location>
</feature>
<dbReference type="InterPro" id="IPR029260">
    <property type="entry name" value="DSPn"/>
</dbReference>
<dbReference type="PROSITE" id="PS50056">
    <property type="entry name" value="TYR_PHOSPHATASE_2"/>
    <property type="match status" value="1"/>
</dbReference>
<dbReference type="CDD" id="cd17657">
    <property type="entry name" value="CDC14_N"/>
    <property type="match status" value="1"/>
</dbReference>
<feature type="compositionally biased region" description="Low complexity" evidence="14">
    <location>
        <begin position="44"/>
        <end position="55"/>
    </location>
</feature>
<evidence type="ECO:0000313" key="18">
    <source>
        <dbReference type="Proteomes" id="UP000242877"/>
    </source>
</evidence>
<dbReference type="InterPro" id="IPR016130">
    <property type="entry name" value="Tyr_Pase_AS"/>
</dbReference>
<dbReference type="GO" id="GO:0032954">
    <property type="term" value="P:regulation of cytokinetic process"/>
    <property type="evidence" value="ECO:0007669"/>
    <property type="project" value="UniProtKB-ARBA"/>
</dbReference>
<dbReference type="GO" id="GO:0007096">
    <property type="term" value="P:regulation of exit from mitosis"/>
    <property type="evidence" value="ECO:0007669"/>
    <property type="project" value="UniProtKB-ARBA"/>
</dbReference>
<organism evidence="17 18">
    <name type="scientific">Ascosphaera apis ARSEF 7405</name>
    <dbReference type="NCBI Taxonomy" id="392613"/>
    <lineage>
        <taxon>Eukaryota</taxon>
        <taxon>Fungi</taxon>
        <taxon>Dikarya</taxon>
        <taxon>Ascomycota</taxon>
        <taxon>Pezizomycotina</taxon>
        <taxon>Eurotiomycetes</taxon>
        <taxon>Eurotiomycetidae</taxon>
        <taxon>Onygenales</taxon>
        <taxon>Ascosphaeraceae</taxon>
        <taxon>Ascosphaera</taxon>
    </lineage>
</organism>
<keyword evidence="5" id="KW-0963">Cytoplasm</keyword>
<evidence type="ECO:0000256" key="8">
    <source>
        <dbReference type="ARBA" id="ARBA00022776"/>
    </source>
</evidence>
<keyword evidence="10" id="KW-0904">Protein phosphatase</keyword>
<dbReference type="Pfam" id="PF00782">
    <property type="entry name" value="DSPc"/>
    <property type="match status" value="1"/>
</dbReference>
<feature type="region of interest" description="Disordered" evidence="14">
    <location>
        <begin position="431"/>
        <end position="450"/>
    </location>
</feature>
<dbReference type="GO" id="GO:0005737">
    <property type="term" value="C:cytoplasm"/>
    <property type="evidence" value="ECO:0007669"/>
    <property type="project" value="UniProtKB-SubCell"/>
</dbReference>